<proteinExistence type="predicted"/>
<name>A0A0S3R0J8_PHAAN</name>
<feature type="region of interest" description="Disordered" evidence="1">
    <location>
        <begin position="1"/>
        <end position="39"/>
    </location>
</feature>
<feature type="compositionally biased region" description="Polar residues" evidence="1">
    <location>
        <begin position="8"/>
        <end position="18"/>
    </location>
</feature>
<dbReference type="Proteomes" id="UP000291084">
    <property type="component" value="Chromosome 1"/>
</dbReference>
<dbReference type="EMBL" id="AP015034">
    <property type="protein sequence ID" value="BAT74124.1"/>
    <property type="molecule type" value="Genomic_DNA"/>
</dbReference>
<gene>
    <name evidence="2" type="primary">Vigan.01G172400</name>
    <name evidence="2" type="ORF">VIGAN_01172400</name>
</gene>
<feature type="compositionally biased region" description="Polar residues" evidence="1">
    <location>
        <begin position="26"/>
        <end position="39"/>
    </location>
</feature>
<organism evidence="2 3">
    <name type="scientific">Vigna angularis var. angularis</name>
    <dbReference type="NCBI Taxonomy" id="157739"/>
    <lineage>
        <taxon>Eukaryota</taxon>
        <taxon>Viridiplantae</taxon>
        <taxon>Streptophyta</taxon>
        <taxon>Embryophyta</taxon>
        <taxon>Tracheophyta</taxon>
        <taxon>Spermatophyta</taxon>
        <taxon>Magnoliopsida</taxon>
        <taxon>eudicotyledons</taxon>
        <taxon>Gunneridae</taxon>
        <taxon>Pentapetalae</taxon>
        <taxon>rosids</taxon>
        <taxon>fabids</taxon>
        <taxon>Fabales</taxon>
        <taxon>Fabaceae</taxon>
        <taxon>Papilionoideae</taxon>
        <taxon>50 kb inversion clade</taxon>
        <taxon>NPAAA clade</taxon>
        <taxon>indigoferoid/millettioid clade</taxon>
        <taxon>Phaseoleae</taxon>
        <taxon>Vigna</taxon>
    </lineage>
</organism>
<evidence type="ECO:0000313" key="3">
    <source>
        <dbReference type="Proteomes" id="UP000291084"/>
    </source>
</evidence>
<evidence type="ECO:0000256" key="1">
    <source>
        <dbReference type="SAM" id="MobiDB-lite"/>
    </source>
</evidence>
<dbReference type="OrthoDB" id="10550186at2759"/>
<accession>A0A0S3R0J8</accession>
<protein>
    <submittedName>
        <fullName evidence="2">Uncharacterized protein</fullName>
    </submittedName>
</protein>
<dbReference type="AlphaFoldDB" id="A0A0S3R0J8"/>
<reference evidence="2 3" key="1">
    <citation type="journal article" date="2015" name="Sci. Rep.">
        <title>The power of single molecule real-time sequencing technology in the de novo assembly of a eukaryotic genome.</title>
        <authorList>
            <person name="Sakai H."/>
            <person name="Naito K."/>
            <person name="Ogiso-Tanaka E."/>
            <person name="Takahashi Y."/>
            <person name="Iseki K."/>
            <person name="Muto C."/>
            <person name="Satou K."/>
            <person name="Teruya K."/>
            <person name="Shiroma A."/>
            <person name="Shimoji M."/>
            <person name="Hirano T."/>
            <person name="Itoh T."/>
            <person name="Kaga A."/>
            <person name="Tomooka N."/>
        </authorList>
    </citation>
    <scope>NUCLEOTIDE SEQUENCE [LARGE SCALE GENOMIC DNA]</scope>
    <source>
        <strain evidence="3">cv. Shumari</strain>
    </source>
</reference>
<keyword evidence="3" id="KW-1185">Reference proteome</keyword>
<evidence type="ECO:0000313" key="2">
    <source>
        <dbReference type="EMBL" id="BAT74124.1"/>
    </source>
</evidence>
<sequence>MGNPNPLPQRNASSSGVSPSRELSFKNYNKEGNQNFKDSQIKSDSCSCVLRRNKSGKVVFNGGAGQIFENSIINGVKVKSETTSSSESKTTGGEIYCTTCRSFMNLGTGSQNFQGFVLNNGSN</sequence>